<reference evidence="3" key="1">
    <citation type="journal article" date="2014" name="Nat. Commun.">
        <title>Genomic adaptations of the halophilic Dead Sea filamentous fungus Eurotium rubrum.</title>
        <authorList>
            <person name="Kis-Papo T."/>
            <person name="Weig A.R."/>
            <person name="Riley R."/>
            <person name="Persoh D."/>
            <person name="Salamov A."/>
            <person name="Sun H."/>
            <person name="Lipzen A."/>
            <person name="Wasser S.P."/>
            <person name="Rambold G."/>
            <person name="Grigoriev I.V."/>
            <person name="Nevo E."/>
        </authorList>
    </citation>
    <scope>NUCLEOTIDE SEQUENCE [LARGE SCALE GENOMIC DNA]</scope>
    <source>
        <strain evidence="3">CBS 135680</strain>
    </source>
</reference>
<evidence type="ECO:0000313" key="3">
    <source>
        <dbReference type="Proteomes" id="UP000019804"/>
    </source>
</evidence>
<accession>A0A017SH78</accession>
<feature type="region of interest" description="Disordered" evidence="1">
    <location>
        <begin position="414"/>
        <end position="433"/>
    </location>
</feature>
<dbReference type="Pfam" id="PF11913">
    <property type="entry name" value="DUF3431"/>
    <property type="match status" value="1"/>
</dbReference>
<sequence length="1055" mass="117377">MFPLRRAIPILGFAFFLFFLYSIRGLTKSWDEVPQVVGLGDLVPVSSAGSGENGNTSAFTTTTAEKDGQAKKPFAPRPHYVPGIPKAPGLKYTKTLVVPRTSEEDTDWIADELPEWESAVYVVDDPSAPLHPPKNKGHEVMVYLSYIIEHYDNLTDVVAFMHSHQFAWHNEDLFDGNAADMLRRLNPARIVREGYMNLRCGWGPGCPDWMHPGALEENSEKQEETMLARSWGEIFPDDPVPDVLAQPCCAQFAVSRDRILSIPKARFVYYRDWVLRTELSDYISGRVWEYLWHVVFTGENVACPKEHVCLCDGYGICFGGDDEYQEYRNLGGQKGDLEQEFNLWEGDARIIEAERWSGSLSETSHLSIPDPGKDIEIIDKISGIEQLLSDILTNATKRGENPKMRALELGPEISTTQPAHSSNVDPNSHLSAGYAPNENQLAGLVEAATAAAGQDVSDWATAAAVAAAAGNQHHLDGYGPEIHIDEDSFGDPGFGASLTANRQIRGSGDHGPPSGLSRTVSKKRKRNEDTLDPALAAASSGMGLGPGHHQQHNQHHSPHPQQYEGDGLDIRPVPAQSLSDARAVGLHSAAALFRQPSSNKKHTRPPMAKMFTSLELSPENFLQLQAAAKNYMLDDEHPERRECVGQRGKGDSEMVKLRLWNCVRHFLEAEGHGERFFGEHAINEGIGQRAHVWPRDQQKIIALIIPLLRRMVTNERQRRYAIESRKGGGPDDRRRRKTDESLPNANSASPPRYDEQFQMHPQNHTIPEEFPHAPSMPTSQPQMGQSDTQLGLTDLLLDGYPTDWEAVARSYDMYNHDYELDNLWSLSGLQQPDWRGLVAAVDSHYQVFHQGDFECPKPCEDENIHRILEAEAMAALRWRVGGSRYTPAKNEFASGITRDVSRIIRDNLAAKHGVHAPVYDQQPASNPPYYPHHGHATDATNSSVNPPSHTPMLNVNILQNGKRALPRFDLSADQCPDLGTLKHAIARRFGDQLPAHLSEPKHDGTMHSSMGWKVKVFVPDGITSVHSDGEWTIALLSAATVDWMDSNLKVLIEAE</sequence>
<proteinExistence type="predicted"/>
<dbReference type="AlphaFoldDB" id="A0A017SH78"/>
<dbReference type="OrthoDB" id="426718at2759"/>
<feature type="compositionally biased region" description="Polar residues" evidence="1">
    <location>
        <begin position="414"/>
        <end position="430"/>
    </location>
</feature>
<gene>
    <name evidence="2" type="ORF">EURHEDRAFT_377048</name>
</gene>
<feature type="region of interest" description="Disordered" evidence="1">
    <location>
        <begin position="719"/>
        <end position="786"/>
    </location>
</feature>
<evidence type="ECO:0000256" key="1">
    <source>
        <dbReference type="SAM" id="MobiDB-lite"/>
    </source>
</evidence>
<organism evidence="2 3">
    <name type="scientific">Aspergillus ruber (strain CBS 135680)</name>
    <dbReference type="NCBI Taxonomy" id="1388766"/>
    <lineage>
        <taxon>Eukaryota</taxon>
        <taxon>Fungi</taxon>
        <taxon>Dikarya</taxon>
        <taxon>Ascomycota</taxon>
        <taxon>Pezizomycotina</taxon>
        <taxon>Eurotiomycetes</taxon>
        <taxon>Eurotiomycetidae</taxon>
        <taxon>Eurotiales</taxon>
        <taxon>Aspergillaceae</taxon>
        <taxon>Aspergillus</taxon>
        <taxon>Aspergillus subgen. Aspergillus</taxon>
    </lineage>
</organism>
<name>A0A017SH78_ASPRC</name>
<feature type="compositionally biased region" description="Polar residues" evidence="1">
    <location>
        <begin position="47"/>
        <end position="63"/>
    </location>
</feature>
<dbReference type="PANTHER" id="PTHR37490:SF3">
    <property type="entry name" value="DUF3431 DOMAIN CONTAINING PROTEIN"/>
    <property type="match status" value="1"/>
</dbReference>
<protein>
    <submittedName>
        <fullName evidence="2">Uncharacterized protein</fullName>
    </submittedName>
</protein>
<feature type="region of interest" description="Disordered" evidence="1">
    <location>
        <begin position="478"/>
        <end position="573"/>
    </location>
</feature>
<evidence type="ECO:0000313" key="2">
    <source>
        <dbReference type="EMBL" id="EYE95999.1"/>
    </source>
</evidence>
<dbReference type="InterPro" id="IPR021838">
    <property type="entry name" value="DUF3431"/>
</dbReference>
<feature type="compositionally biased region" description="Basic residues" evidence="1">
    <location>
        <begin position="549"/>
        <end position="558"/>
    </location>
</feature>
<dbReference type="Proteomes" id="UP000019804">
    <property type="component" value="Unassembled WGS sequence"/>
</dbReference>
<feature type="region of interest" description="Disordered" evidence="1">
    <location>
        <begin position="47"/>
        <end position="77"/>
    </location>
</feature>
<dbReference type="STRING" id="1388766.A0A017SH78"/>
<feature type="compositionally biased region" description="Basic and acidic residues" evidence="1">
    <location>
        <begin position="719"/>
        <end position="740"/>
    </location>
</feature>
<dbReference type="HOGENOM" id="CLU_290339_0_0_1"/>
<feature type="compositionally biased region" description="Polar residues" evidence="1">
    <location>
        <begin position="776"/>
        <end position="786"/>
    </location>
</feature>
<dbReference type="GeneID" id="63694037"/>
<dbReference type="RefSeq" id="XP_040639687.1">
    <property type="nucleotide sequence ID" value="XM_040778913.1"/>
</dbReference>
<keyword evidence="3" id="KW-1185">Reference proteome</keyword>
<dbReference type="PANTHER" id="PTHR37490">
    <property type="entry name" value="EXPRESSED PROTEIN"/>
    <property type="match status" value="1"/>
</dbReference>
<dbReference type="EMBL" id="KK088420">
    <property type="protein sequence ID" value="EYE95999.1"/>
    <property type="molecule type" value="Genomic_DNA"/>
</dbReference>